<proteinExistence type="predicted"/>
<accession>E6Q9S1</accession>
<dbReference type="SUPFAM" id="SSF53448">
    <property type="entry name" value="Nucleotide-diphospho-sugar transferases"/>
    <property type="match status" value="1"/>
</dbReference>
<evidence type="ECO:0000259" key="2">
    <source>
        <dbReference type="Pfam" id="PF12804"/>
    </source>
</evidence>
<evidence type="ECO:0000256" key="1">
    <source>
        <dbReference type="SAM" id="MobiDB-lite"/>
    </source>
</evidence>
<dbReference type="PANTHER" id="PTHR43777:SF1">
    <property type="entry name" value="MOLYBDENUM COFACTOR CYTIDYLYLTRANSFERASE"/>
    <property type="match status" value="1"/>
</dbReference>
<dbReference type="InterPro" id="IPR029044">
    <property type="entry name" value="Nucleotide-diphossugar_trans"/>
</dbReference>
<evidence type="ECO:0000313" key="3">
    <source>
        <dbReference type="EMBL" id="CBI03947.1"/>
    </source>
</evidence>
<dbReference type="Gene3D" id="3.90.550.10">
    <property type="entry name" value="Spore Coat Polysaccharide Biosynthesis Protein SpsA, Chain A"/>
    <property type="match status" value="1"/>
</dbReference>
<name>E6Q9S1_9ZZZZ</name>
<comment type="caution">
    <text evidence="3">The sequence shown here is derived from an EMBL/GenBank/DDBJ whole genome shotgun (WGS) entry which is preliminary data.</text>
</comment>
<dbReference type="GO" id="GO:0016779">
    <property type="term" value="F:nucleotidyltransferase activity"/>
    <property type="evidence" value="ECO:0007669"/>
    <property type="project" value="UniProtKB-ARBA"/>
</dbReference>
<dbReference type="PANTHER" id="PTHR43777">
    <property type="entry name" value="MOLYBDENUM COFACTOR CYTIDYLYLTRANSFERASE"/>
    <property type="match status" value="1"/>
</dbReference>
<protein>
    <recommendedName>
        <fullName evidence="2">MobA-like NTP transferase domain-containing protein</fullName>
    </recommendedName>
</protein>
<reference evidence="3" key="1">
    <citation type="submission" date="2009-10" db="EMBL/GenBank/DDBJ databases">
        <title>Diversity of trophic interactions inside an arsenic-rich microbial ecosystem.</title>
        <authorList>
            <person name="Bertin P.N."/>
            <person name="Heinrich-Salmeron A."/>
            <person name="Pelletier E."/>
            <person name="Goulhen-Chollet F."/>
            <person name="Arsene-Ploetze F."/>
            <person name="Gallien S."/>
            <person name="Calteau A."/>
            <person name="Vallenet D."/>
            <person name="Casiot C."/>
            <person name="Chane-Woon-Ming B."/>
            <person name="Giloteaux L."/>
            <person name="Barakat M."/>
            <person name="Bonnefoy V."/>
            <person name="Bruneel O."/>
            <person name="Chandler M."/>
            <person name="Cleiss J."/>
            <person name="Duran R."/>
            <person name="Elbaz-Poulichet F."/>
            <person name="Fonknechten N."/>
            <person name="Lauga B."/>
            <person name="Mornico D."/>
            <person name="Ortet P."/>
            <person name="Schaeffer C."/>
            <person name="Siguier P."/>
            <person name="Alexander Thil Smith A."/>
            <person name="Van Dorsselaer A."/>
            <person name="Weissenbach J."/>
            <person name="Medigue C."/>
            <person name="Le Paslier D."/>
        </authorList>
    </citation>
    <scope>NUCLEOTIDE SEQUENCE</scope>
</reference>
<feature type="domain" description="MobA-like NTP transferase" evidence="2">
    <location>
        <begin position="9"/>
        <end position="168"/>
    </location>
</feature>
<dbReference type="InterPro" id="IPR025877">
    <property type="entry name" value="MobA-like_NTP_Trfase"/>
</dbReference>
<sequence>MPDRYMIAGILLAAGASRRFGFSKLLQPLADGTPMALASARALREGTDRLIAVIRPEDKALARLFADHGVHVLPCPESSQGMGRSIACGVRASAEADAWIIALADMPFIQKGTIQGVAELLRDGAVLAAPFYAGRRGHPVGFSRSLGSSLCKLEGDEGARSIVARHLDELRLYPCADPGVHGDIDTPEDLASCESAGMGRGTAEPAP</sequence>
<dbReference type="EMBL" id="CABP01000034">
    <property type="protein sequence ID" value="CBI03947.1"/>
    <property type="molecule type" value="Genomic_DNA"/>
</dbReference>
<organism evidence="3">
    <name type="scientific">mine drainage metagenome</name>
    <dbReference type="NCBI Taxonomy" id="410659"/>
    <lineage>
        <taxon>unclassified sequences</taxon>
        <taxon>metagenomes</taxon>
        <taxon>ecological metagenomes</taxon>
    </lineage>
</organism>
<dbReference type="Pfam" id="PF12804">
    <property type="entry name" value="NTP_transf_3"/>
    <property type="match status" value="1"/>
</dbReference>
<dbReference type="AlphaFoldDB" id="E6Q9S1"/>
<feature type="region of interest" description="Disordered" evidence="1">
    <location>
        <begin position="184"/>
        <end position="207"/>
    </location>
</feature>
<dbReference type="CDD" id="cd04182">
    <property type="entry name" value="GT_2_like_f"/>
    <property type="match status" value="1"/>
</dbReference>
<gene>
    <name evidence="3" type="ORF">CARN5_2629</name>
</gene>